<feature type="active site" evidence="2">
    <location>
        <position position="233"/>
    </location>
</feature>
<dbReference type="FunFam" id="2.40.70.10:FF:000031">
    <property type="entry name" value="Aspartyl protease AED1"/>
    <property type="match status" value="1"/>
</dbReference>
<dbReference type="AlphaFoldDB" id="A0A8J5R2K9"/>
<dbReference type="GO" id="GO:0006508">
    <property type="term" value="P:proteolysis"/>
    <property type="evidence" value="ECO:0007669"/>
    <property type="project" value="InterPro"/>
</dbReference>
<feature type="active site" evidence="2">
    <location>
        <position position="429"/>
    </location>
</feature>
<keyword evidence="5" id="KW-1185">Reference proteome</keyword>
<sequence length="553" mass="58450">MRRIPCLAARARVVFVYLWPSSASRRFIDSFYSPINPFPAAKPLLPVLPPSVPAIFSLATTTGGLCTGERVRDEDSARHGFVVVVVAVVLGASWRRLGCTRGAASSSGGAETTTTGPNWHAVSVSSLLPSAAAACTASQASSNSLALRVVHRHGPCSPLQSRGGAPSHAEIMDRDQARVNSIHRKVAASVIEPARASKGVSLPARRGISLGTGNYIVSVGLGTPVKNFSVVFDTGSDLSWVQCKPCRDCYKQQDPLFDPAQSSTYSAVPCGAQECMELDSQSCSSDDKCRYEVVYGDQSQTDGDLVRDTLTLTPSAELPGFVFGCSDEISGQFGQADGLFGLGRKKVSLSSQGAPKYGPSFSYCLPSSSSAAGYLSLGGAPPANAQFTEMVTKSDTPSFYYINLVGIKVAGRSIKVPKTVFATAGTVIDSGTVITRLPERAYAVLRSAFARFMDSYSYKKAPALSILDTCYDFTGRTKLQIPSVALLFAGGTSVNLDFTGVLYVAKVSQVCLAFASNGDDTSIGILGNTQQKKLAVVYDMAKQRIGFGAKGCR</sequence>
<dbReference type="PROSITE" id="PS51767">
    <property type="entry name" value="PEPTIDASE_A1"/>
    <property type="match status" value="1"/>
</dbReference>
<evidence type="ECO:0000313" key="5">
    <source>
        <dbReference type="Proteomes" id="UP000729402"/>
    </source>
</evidence>
<evidence type="ECO:0000259" key="3">
    <source>
        <dbReference type="PROSITE" id="PS51767"/>
    </source>
</evidence>
<organism evidence="4 5">
    <name type="scientific">Zizania palustris</name>
    <name type="common">Northern wild rice</name>
    <dbReference type="NCBI Taxonomy" id="103762"/>
    <lineage>
        <taxon>Eukaryota</taxon>
        <taxon>Viridiplantae</taxon>
        <taxon>Streptophyta</taxon>
        <taxon>Embryophyta</taxon>
        <taxon>Tracheophyta</taxon>
        <taxon>Spermatophyta</taxon>
        <taxon>Magnoliopsida</taxon>
        <taxon>Liliopsida</taxon>
        <taxon>Poales</taxon>
        <taxon>Poaceae</taxon>
        <taxon>BOP clade</taxon>
        <taxon>Oryzoideae</taxon>
        <taxon>Oryzeae</taxon>
        <taxon>Zizaniinae</taxon>
        <taxon>Zizania</taxon>
    </lineage>
</organism>
<evidence type="ECO:0000256" key="2">
    <source>
        <dbReference type="PIRSR" id="PIRSR601461-1"/>
    </source>
</evidence>
<gene>
    <name evidence="4" type="ORF">GUJ93_ZPchr0009g98</name>
</gene>
<dbReference type="InterPro" id="IPR033873">
    <property type="entry name" value="CND41-like"/>
</dbReference>
<dbReference type="FunFam" id="2.40.70.10:FF:000013">
    <property type="entry name" value="Aspartyl protease AED1"/>
    <property type="match status" value="1"/>
</dbReference>
<evidence type="ECO:0000313" key="4">
    <source>
        <dbReference type="EMBL" id="KAG8049820.1"/>
    </source>
</evidence>
<reference evidence="4" key="2">
    <citation type="submission" date="2021-02" db="EMBL/GenBank/DDBJ databases">
        <authorList>
            <person name="Kimball J.A."/>
            <person name="Haas M.W."/>
            <person name="Macchietto M."/>
            <person name="Kono T."/>
            <person name="Duquette J."/>
            <person name="Shao M."/>
        </authorList>
    </citation>
    <scope>NUCLEOTIDE SEQUENCE</scope>
    <source>
        <tissue evidence="4">Fresh leaf tissue</tissue>
    </source>
</reference>
<reference evidence="4" key="1">
    <citation type="journal article" date="2021" name="bioRxiv">
        <title>Whole Genome Assembly and Annotation of Northern Wild Rice, Zizania palustris L., Supports a Whole Genome Duplication in the Zizania Genus.</title>
        <authorList>
            <person name="Haas M."/>
            <person name="Kono T."/>
            <person name="Macchietto M."/>
            <person name="Millas R."/>
            <person name="McGilp L."/>
            <person name="Shao M."/>
            <person name="Duquette J."/>
            <person name="Hirsch C.N."/>
            <person name="Kimball J."/>
        </authorList>
    </citation>
    <scope>NUCLEOTIDE SEQUENCE</scope>
    <source>
        <tissue evidence="4">Fresh leaf tissue</tissue>
    </source>
</reference>
<dbReference type="Pfam" id="PF14543">
    <property type="entry name" value="TAXi_N"/>
    <property type="match status" value="1"/>
</dbReference>
<dbReference type="CDD" id="cd05472">
    <property type="entry name" value="cnd41_like"/>
    <property type="match status" value="1"/>
</dbReference>
<dbReference type="EMBL" id="JAAALK010000289">
    <property type="protein sequence ID" value="KAG8049820.1"/>
    <property type="molecule type" value="Genomic_DNA"/>
</dbReference>
<dbReference type="PROSITE" id="PS00141">
    <property type="entry name" value="ASP_PROTEASE"/>
    <property type="match status" value="1"/>
</dbReference>
<comment type="caution">
    <text evidence="4">The sequence shown here is derived from an EMBL/GenBank/DDBJ whole genome shotgun (WGS) entry which is preliminary data.</text>
</comment>
<accession>A0A8J5R2K9</accession>
<evidence type="ECO:0000256" key="1">
    <source>
        <dbReference type="ARBA" id="ARBA00007447"/>
    </source>
</evidence>
<dbReference type="GO" id="GO:0004190">
    <property type="term" value="F:aspartic-type endopeptidase activity"/>
    <property type="evidence" value="ECO:0007669"/>
    <property type="project" value="InterPro"/>
</dbReference>
<dbReference type="InterPro" id="IPR001461">
    <property type="entry name" value="Aspartic_peptidase_A1"/>
</dbReference>
<comment type="similarity">
    <text evidence="1">Belongs to the peptidase A1 family.</text>
</comment>
<dbReference type="InterPro" id="IPR032861">
    <property type="entry name" value="TAXi_N"/>
</dbReference>
<dbReference type="OrthoDB" id="2747330at2759"/>
<proteinExistence type="inferred from homology"/>
<protein>
    <recommendedName>
        <fullName evidence="3">Peptidase A1 domain-containing protein</fullName>
    </recommendedName>
</protein>
<dbReference type="InterPro" id="IPR032799">
    <property type="entry name" value="TAXi_C"/>
</dbReference>
<dbReference type="InterPro" id="IPR001969">
    <property type="entry name" value="Aspartic_peptidase_AS"/>
</dbReference>
<dbReference type="InterPro" id="IPR033121">
    <property type="entry name" value="PEPTIDASE_A1"/>
</dbReference>
<dbReference type="Proteomes" id="UP000729402">
    <property type="component" value="Unassembled WGS sequence"/>
</dbReference>
<dbReference type="Pfam" id="PF14541">
    <property type="entry name" value="TAXi_C"/>
    <property type="match status" value="1"/>
</dbReference>
<dbReference type="PANTHER" id="PTHR13683:SF750">
    <property type="entry name" value="ASPARTYL PROTEASE AED1"/>
    <property type="match status" value="1"/>
</dbReference>
<name>A0A8J5R2K9_ZIZPA</name>
<dbReference type="PANTHER" id="PTHR13683">
    <property type="entry name" value="ASPARTYL PROTEASES"/>
    <property type="match status" value="1"/>
</dbReference>
<feature type="domain" description="Peptidase A1" evidence="3">
    <location>
        <begin position="215"/>
        <end position="548"/>
    </location>
</feature>